<dbReference type="Proteomes" id="UP000305778">
    <property type="component" value="Unassembled WGS sequence"/>
</dbReference>
<name>A0A4U0S800_9ACTN</name>
<feature type="domain" description="DUF5753" evidence="1">
    <location>
        <begin position="64"/>
        <end position="238"/>
    </location>
</feature>
<dbReference type="EMBL" id="SUMC01000052">
    <property type="protein sequence ID" value="TKA04508.1"/>
    <property type="molecule type" value="Genomic_DNA"/>
</dbReference>
<sequence>MTQQKLGSATNYGRSYVAMVENGGRLGSEEFAASLDRVCGTPGRFERLRERAVRLGYPAWFVPYLKAEREATQICDYSTSLIMGMLQTEAYARSVFRAANPHEDEETTRSRIARRFRRRQVMGRENPPLLREILHEACLHTVVGGPADMREQLAHLLEVAQSPHVVIQVIPFSAGAVATDQPFVVLAIGEASSIVYSEALNAGRVDESTAAVAEAAETYDRLRAAALSPNDSLVLIRKLMEEYTHGNRP</sequence>
<comment type="caution">
    <text evidence="2">The sequence shown here is derived from an EMBL/GenBank/DDBJ whole genome shotgun (WGS) entry which is preliminary data.</text>
</comment>
<reference evidence="2 3" key="1">
    <citation type="submission" date="2019-04" db="EMBL/GenBank/DDBJ databases">
        <title>Streptomyces oryziradicis sp. nov., a novel actinomycete isolated from rhizosphere soil of rice (Oryza sativa L.).</title>
        <authorList>
            <person name="Li C."/>
        </authorList>
    </citation>
    <scope>NUCLEOTIDE SEQUENCE [LARGE SCALE GENOMIC DNA]</scope>
    <source>
        <strain evidence="2 3">NEAU-C40</strain>
    </source>
</reference>
<dbReference type="AlphaFoldDB" id="A0A4U0S800"/>
<dbReference type="OrthoDB" id="2897536at2"/>
<organism evidence="2 3">
    <name type="scientific">Actinacidiphila oryziradicis</name>
    <dbReference type="NCBI Taxonomy" id="2571141"/>
    <lineage>
        <taxon>Bacteria</taxon>
        <taxon>Bacillati</taxon>
        <taxon>Actinomycetota</taxon>
        <taxon>Actinomycetes</taxon>
        <taxon>Kitasatosporales</taxon>
        <taxon>Streptomycetaceae</taxon>
        <taxon>Actinacidiphila</taxon>
    </lineage>
</organism>
<accession>A0A4U0S800</accession>
<keyword evidence="3" id="KW-1185">Reference proteome</keyword>
<evidence type="ECO:0000259" key="1">
    <source>
        <dbReference type="Pfam" id="PF19054"/>
    </source>
</evidence>
<evidence type="ECO:0000313" key="2">
    <source>
        <dbReference type="EMBL" id="TKA04508.1"/>
    </source>
</evidence>
<protein>
    <submittedName>
        <fullName evidence="2">Helix-turn-helix transcriptional regulator</fullName>
    </submittedName>
</protein>
<dbReference type="CDD" id="cd00093">
    <property type="entry name" value="HTH_XRE"/>
    <property type="match status" value="1"/>
</dbReference>
<dbReference type="InterPro" id="IPR001387">
    <property type="entry name" value="Cro/C1-type_HTH"/>
</dbReference>
<evidence type="ECO:0000313" key="3">
    <source>
        <dbReference type="Proteomes" id="UP000305778"/>
    </source>
</evidence>
<dbReference type="Pfam" id="PF19054">
    <property type="entry name" value="DUF5753"/>
    <property type="match status" value="1"/>
</dbReference>
<gene>
    <name evidence="2" type="ORF">FCI23_35755</name>
</gene>
<dbReference type="InterPro" id="IPR043917">
    <property type="entry name" value="DUF5753"/>
</dbReference>
<proteinExistence type="predicted"/>